<comment type="caution">
    <text evidence="2">The sequence shown here is derived from an EMBL/GenBank/DDBJ whole genome shotgun (WGS) entry which is preliminary data.</text>
</comment>
<dbReference type="PANTHER" id="PTHR36031">
    <property type="entry name" value="F21O3.15 PROTEIN"/>
    <property type="match status" value="1"/>
</dbReference>
<feature type="compositionally biased region" description="Basic and acidic residues" evidence="1">
    <location>
        <begin position="177"/>
        <end position="188"/>
    </location>
</feature>
<evidence type="ECO:0000313" key="3">
    <source>
        <dbReference type="Proteomes" id="UP001229421"/>
    </source>
</evidence>
<feature type="compositionally biased region" description="Polar residues" evidence="1">
    <location>
        <begin position="222"/>
        <end position="234"/>
    </location>
</feature>
<protein>
    <submittedName>
        <fullName evidence="2">Uncharacterized protein</fullName>
    </submittedName>
</protein>
<feature type="compositionally biased region" description="Low complexity" evidence="1">
    <location>
        <begin position="24"/>
        <end position="34"/>
    </location>
</feature>
<evidence type="ECO:0000256" key="1">
    <source>
        <dbReference type="SAM" id="MobiDB-lite"/>
    </source>
</evidence>
<evidence type="ECO:0000313" key="2">
    <source>
        <dbReference type="EMBL" id="KAK1426916.1"/>
    </source>
</evidence>
<feature type="region of interest" description="Disordered" evidence="1">
    <location>
        <begin position="203"/>
        <end position="234"/>
    </location>
</feature>
<accession>A0AAD8NZS8</accession>
<dbReference type="AlphaFoldDB" id="A0AAD8NZS8"/>
<organism evidence="2 3">
    <name type="scientific">Tagetes erecta</name>
    <name type="common">African marigold</name>
    <dbReference type="NCBI Taxonomy" id="13708"/>
    <lineage>
        <taxon>Eukaryota</taxon>
        <taxon>Viridiplantae</taxon>
        <taxon>Streptophyta</taxon>
        <taxon>Embryophyta</taxon>
        <taxon>Tracheophyta</taxon>
        <taxon>Spermatophyta</taxon>
        <taxon>Magnoliopsida</taxon>
        <taxon>eudicotyledons</taxon>
        <taxon>Gunneridae</taxon>
        <taxon>Pentapetalae</taxon>
        <taxon>asterids</taxon>
        <taxon>campanulids</taxon>
        <taxon>Asterales</taxon>
        <taxon>Asteraceae</taxon>
        <taxon>Asteroideae</taxon>
        <taxon>Heliantheae alliance</taxon>
        <taxon>Tageteae</taxon>
        <taxon>Tagetes</taxon>
    </lineage>
</organism>
<keyword evidence="3" id="KW-1185">Reference proteome</keyword>
<feature type="compositionally biased region" description="Basic and acidic residues" evidence="1">
    <location>
        <begin position="211"/>
        <end position="221"/>
    </location>
</feature>
<gene>
    <name evidence="2" type="ORF">QVD17_15596</name>
</gene>
<dbReference type="PANTHER" id="PTHR36031:SF1">
    <property type="entry name" value="F21O3.15 PROTEIN"/>
    <property type="match status" value="1"/>
</dbReference>
<reference evidence="2" key="1">
    <citation type="journal article" date="2023" name="bioRxiv">
        <title>Improved chromosome-level genome assembly for marigold (Tagetes erecta).</title>
        <authorList>
            <person name="Jiang F."/>
            <person name="Yuan L."/>
            <person name="Wang S."/>
            <person name="Wang H."/>
            <person name="Xu D."/>
            <person name="Wang A."/>
            <person name="Fan W."/>
        </authorList>
    </citation>
    <scope>NUCLEOTIDE SEQUENCE</scope>
    <source>
        <strain evidence="2">WSJ</strain>
        <tissue evidence="2">Leaf</tissue>
    </source>
</reference>
<feature type="region of interest" description="Disordered" evidence="1">
    <location>
        <begin position="15"/>
        <end position="51"/>
    </location>
</feature>
<feature type="region of interest" description="Disordered" evidence="1">
    <location>
        <begin position="139"/>
        <end position="188"/>
    </location>
</feature>
<sequence length="234" mass="28254">MLSLARRCRRHLQYLPPVTSQLQSTRPISSASPPTRRRSKPTPPALRKTEEKSEWWVVDGEMHEIGENVPPRERFVIPRDNIPNKRRKQLREQFMRRTRLVLKEPEHDLWCKKYMELYQELRENWEKIYWDEGYSKKHGQERTSYDSAEDDNDDFSPYRRRQPYAEETKNQSFRRNRQGEATDKVGAIRDKFEFDRERRMRDKAFAPMRFTEPDSSSRDQSFDGNRYLSSSDSD</sequence>
<proteinExistence type="predicted"/>
<dbReference type="Proteomes" id="UP001229421">
    <property type="component" value="Unassembled WGS sequence"/>
</dbReference>
<name>A0AAD8NZS8_TARER</name>
<dbReference type="EMBL" id="JAUHHV010000004">
    <property type="protein sequence ID" value="KAK1426916.1"/>
    <property type="molecule type" value="Genomic_DNA"/>
</dbReference>